<dbReference type="OrthoDB" id="597829at2"/>
<organism evidence="1 2">
    <name type="scientific">Rhodobium orientis</name>
    <dbReference type="NCBI Taxonomy" id="34017"/>
    <lineage>
        <taxon>Bacteria</taxon>
        <taxon>Pseudomonadati</taxon>
        <taxon>Pseudomonadota</taxon>
        <taxon>Alphaproteobacteria</taxon>
        <taxon>Hyphomicrobiales</taxon>
        <taxon>Rhodobiaceae</taxon>
        <taxon>Rhodobium</taxon>
    </lineage>
</organism>
<keyword evidence="2" id="KW-1185">Reference proteome</keyword>
<evidence type="ECO:0000313" key="1">
    <source>
        <dbReference type="EMBL" id="RAI26442.1"/>
    </source>
</evidence>
<proteinExistence type="predicted"/>
<gene>
    <name evidence="1" type="ORF">CH339_13995</name>
</gene>
<sequence length="134" mass="14971">MRQKIIQEKYPIFVLELQKDETDMTSADDIVARLKANIEADRVARYIGVFDHYNHTKALPDGSIAPEIEDAKNILFCFGVALPSAEMLALRPRSIGVAELADRFIVSFLEAPMPVANIAMENWVRALRADPVTA</sequence>
<protein>
    <submittedName>
        <fullName evidence="1">Uncharacterized protein</fullName>
    </submittedName>
</protein>
<dbReference type="EMBL" id="NPEV01000030">
    <property type="protein sequence ID" value="RAI26442.1"/>
    <property type="molecule type" value="Genomic_DNA"/>
</dbReference>
<dbReference type="RefSeq" id="WP_111434992.1">
    <property type="nucleotide sequence ID" value="NZ_JACIGG010000023.1"/>
</dbReference>
<evidence type="ECO:0000313" key="2">
    <source>
        <dbReference type="Proteomes" id="UP000249299"/>
    </source>
</evidence>
<dbReference type="InterPro" id="IPR049204">
    <property type="entry name" value="DUF6858"/>
</dbReference>
<name>A0A327JNH6_9HYPH</name>
<reference evidence="1 2" key="1">
    <citation type="submission" date="2017-07" db="EMBL/GenBank/DDBJ databases">
        <title>Draft Genome Sequences of Select Purple Nonsulfur Bacteria.</title>
        <authorList>
            <person name="Lasarre B."/>
            <person name="Mckinlay J.B."/>
        </authorList>
    </citation>
    <scope>NUCLEOTIDE SEQUENCE [LARGE SCALE GENOMIC DNA]</scope>
    <source>
        <strain evidence="1 2">DSM 11290</strain>
    </source>
</reference>
<comment type="caution">
    <text evidence="1">The sequence shown here is derived from an EMBL/GenBank/DDBJ whole genome shotgun (WGS) entry which is preliminary data.</text>
</comment>
<dbReference type="Proteomes" id="UP000249299">
    <property type="component" value="Unassembled WGS sequence"/>
</dbReference>
<dbReference type="Pfam" id="PF21651">
    <property type="entry name" value="DUF6858"/>
    <property type="match status" value="1"/>
</dbReference>
<dbReference type="AlphaFoldDB" id="A0A327JNH6"/>
<accession>A0A327JNH6</accession>